<evidence type="ECO:0000256" key="2">
    <source>
        <dbReference type="ARBA" id="ARBA00023315"/>
    </source>
</evidence>
<dbReference type="GO" id="GO:0003841">
    <property type="term" value="F:1-acylglycerol-3-phosphate O-acyltransferase activity"/>
    <property type="evidence" value="ECO:0007669"/>
    <property type="project" value="TreeGrafter"/>
</dbReference>
<organism evidence="4 5">
    <name type="scientific">Bombiscardovia coagulans</name>
    <dbReference type="NCBI Taxonomy" id="686666"/>
    <lineage>
        <taxon>Bacteria</taxon>
        <taxon>Bacillati</taxon>
        <taxon>Actinomycetota</taxon>
        <taxon>Actinomycetes</taxon>
        <taxon>Bifidobacteriales</taxon>
        <taxon>Bifidobacteriaceae</taxon>
        <taxon>Bombiscardovia</taxon>
    </lineage>
</organism>
<reference evidence="4 5" key="1">
    <citation type="journal article" date="2017" name="BMC Genomics">
        <title>Comparative genomic and phylogenomic analyses of the Bifidobacteriaceae family.</title>
        <authorList>
            <person name="Lugli G.A."/>
            <person name="Milani C."/>
            <person name="Turroni F."/>
            <person name="Duranti S."/>
            <person name="Mancabelli L."/>
            <person name="Mangifesta M."/>
            <person name="Ferrario C."/>
            <person name="Modesto M."/>
            <person name="Mattarelli P."/>
            <person name="Jiri K."/>
            <person name="van Sinderen D."/>
            <person name="Ventura M."/>
        </authorList>
    </citation>
    <scope>NUCLEOTIDE SEQUENCE [LARGE SCALE GENOMIC DNA]</scope>
    <source>
        <strain evidence="4 5">DSM 22924</strain>
    </source>
</reference>
<dbReference type="EMBL" id="MWWS01000002">
    <property type="protein sequence ID" value="OZG50993.1"/>
    <property type="molecule type" value="Genomic_DNA"/>
</dbReference>
<dbReference type="GO" id="GO:0005886">
    <property type="term" value="C:plasma membrane"/>
    <property type="evidence" value="ECO:0007669"/>
    <property type="project" value="TreeGrafter"/>
</dbReference>
<evidence type="ECO:0000313" key="5">
    <source>
        <dbReference type="Proteomes" id="UP000216004"/>
    </source>
</evidence>
<dbReference type="PANTHER" id="PTHR10434:SF11">
    <property type="entry name" value="1-ACYL-SN-GLYCEROL-3-PHOSPHATE ACYLTRANSFERASE"/>
    <property type="match status" value="1"/>
</dbReference>
<dbReference type="GO" id="GO:0006654">
    <property type="term" value="P:phosphatidic acid biosynthetic process"/>
    <property type="evidence" value="ECO:0007669"/>
    <property type="project" value="TreeGrafter"/>
</dbReference>
<dbReference type="OrthoDB" id="9808424at2"/>
<protein>
    <submittedName>
        <fullName evidence="4">Acyl-phosphate glycerol 3-phosphate acyltransferase</fullName>
    </submittedName>
</protein>
<dbReference type="RefSeq" id="WP_094722227.1">
    <property type="nucleotide sequence ID" value="NZ_MWWS01000002.1"/>
</dbReference>
<keyword evidence="1 4" id="KW-0808">Transferase</keyword>
<evidence type="ECO:0000256" key="1">
    <source>
        <dbReference type="ARBA" id="ARBA00022679"/>
    </source>
</evidence>
<dbReference type="CDD" id="cd07989">
    <property type="entry name" value="LPLAT_AGPAT-like"/>
    <property type="match status" value="1"/>
</dbReference>
<dbReference type="Proteomes" id="UP000216004">
    <property type="component" value="Unassembled WGS sequence"/>
</dbReference>
<dbReference type="InterPro" id="IPR002123">
    <property type="entry name" value="Plipid/glycerol_acylTrfase"/>
</dbReference>
<proteinExistence type="predicted"/>
<dbReference type="Pfam" id="PF01553">
    <property type="entry name" value="Acyltransferase"/>
    <property type="match status" value="1"/>
</dbReference>
<dbReference type="AlphaFoldDB" id="A0A261EVW1"/>
<comment type="caution">
    <text evidence="4">The sequence shown here is derived from an EMBL/GenBank/DDBJ whole genome shotgun (WGS) entry which is preliminary data.</text>
</comment>
<keyword evidence="2 4" id="KW-0012">Acyltransferase</keyword>
<evidence type="ECO:0000259" key="3">
    <source>
        <dbReference type="SMART" id="SM00563"/>
    </source>
</evidence>
<gene>
    <name evidence="4" type="ORF">BOCO_0179</name>
</gene>
<dbReference type="SMART" id="SM00563">
    <property type="entry name" value="PlsC"/>
    <property type="match status" value="1"/>
</dbReference>
<sequence length="226" mass="25370">MDYWFFVKLIGPIARFWFKPRVEGLENIPVQGPAIIASNHLAVIDDALLPLVSPRMIHFMAKAEYFTGKGLKGRFKKWWFTSVGVFPVDRSGGSKSLGALETARGILEQGEVFGIHPEGTRSPDGRLYRGHTGAARLAIETGTPIVPTALIGTRELQRPGQSIPSKGKTRIIFGKPIEVRRQSVNQITREEIRDLTNQMMREINRLSGQEYVDVYAQVVKNKLEQQ</sequence>
<feature type="domain" description="Phospholipid/glycerol acyltransferase" evidence="3">
    <location>
        <begin position="34"/>
        <end position="153"/>
    </location>
</feature>
<keyword evidence="5" id="KW-1185">Reference proteome</keyword>
<dbReference type="SUPFAM" id="SSF69593">
    <property type="entry name" value="Glycerol-3-phosphate (1)-acyltransferase"/>
    <property type="match status" value="1"/>
</dbReference>
<dbReference type="PANTHER" id="PTHR10434">
    <property type="entry name" value="1-ACYL-SN-GLYCEROL-3-PHOSPHATE ACYLTRANSFERASE"/>
    <property type="match status" value="1"/>
</dbReference>
<evidence type="ECO:0000313" key="4">
    <source>
        <dbReference type="EMBL" id="OZG50993.1"/>
    </source>
</evidence>
<accession>A0A261EVW1</accession>
<name>A0A261EVW1_9BIFI</name>